<dbReference type="RefSeq" id="WP_141006138.1">
    <property type="nucleotide sequence ID" value="NZ_BAAAOR010000021.1"/>
</dbReference>
<name>A0ABN2AJ87_9ACTN</name>
<proteinExistence type="predicted"/>
<gene>
    <name evidence="2" type="ORF">GCM10009788_24570</name>
</gene>
<evidence type="ECO:0000313" key="2">
    <source>
        <dbReference type="EMBL" id="GAA1519824.1"/>
    </source>
</evidence>
<dbReference type="Proteomes" id="UP001500842">
    <property type="component" value="Unassembled WGS sequence"/>
</dbReference>
<evidence type="ECO:0000256" key="1">
    <source>
        <dbReference type="SAM" id="MobiDB-lite"/>
    </source>
</evidence>
<organism evidence="2 3">
    <name type="scientific">Nocardioides humi</name>
    <dbReference type="NCBI Taxonomy" id="449461"/>
    <lineage>
        <taxon>Bacteria</taxon>
        <taxon>Bacillati</taxon>
        <taxon>Actinomycetota</taxon>
        <taxon>Actinomycetes</taxon>
        <taxon>Propionibacteriales</taxon>
        <taxon>Nocardioidaceae</taxon>
        <taxon>Nocardioides</taxon>
    </lineage>
</organism>
<evidence type="ECO:0000313" key="3">
    <source>
        <dbReference type="Proteomes" id="UP001500842"/>
    </source>
</evidence>
<reference evidence="2 3" key="1">
    <citation type="journal article" date="2019" name="Int. J. Syst. Evol. Microbiol.">
        <title>The Global Catalogue of Microorganisms (GCM) 10K type strain sequencing project: providing services to taxonomists for standard genome sequencing and annotation.</title>
        <authorList>
            <consortium name="The Broad Institute Genomics Platform"/>
            <consortium name="The Broad Institute Genome Sequencing Center for Infectious Disease"/>
            <person name="Wu L."/>
            <person name="Ma J."/>
        </authorList>
    </citation>
    <scope>NUCLEOTIDE SEQUENCE [LARGE SCALE GENOMIC DNA]</scope>
    <source>
        <strain evidence="2 3">JCM 14942</strain>
    </source>
</reference>
<protein>
    <recommendedName>
        <fullName evidence="4">DUF559 domain-containing protein</fullName>
    </recommendedName>
</protein>
<sequence>MDLQISRPGLVAPVAIDPTGRTGPTAGQARGPRWCRVGPNSYVPRDCPDTVMQRIVEAVGSMPPGSAATGWAALHWLGARWFDGVRPDGTPLPVPIAVGDRHAARRRDGVTVSEDWLFADDIIVVDGLPITTPARSVTYEARVATDEIATVRVIDMAAYDDLASLAEIRAYTARLISRPGKRRLERATDLADENAWSPMEVTMRIFWQRHRNRPLLCNQPVFDLTGSHLFTPDLIDVAGGVAGEYNGSVHDTGPRRSRDLTREELTRRLGIEVVTMMGGRGEERRFRHRLDGAYERAGADRIRRWTTQQPPWWVDTSTVARRRALSPADRERWLGHRRTGQDRRETA</sequence>
<feature type="region of interest" description="Disordered" evidence="1">
    <location>
        <begin position="1"/>
        <end position="32"/>
    </location>
</feature>
<keyword evidence="3" id="KW-1185">Reference proteome</keyword>
<dbReference type="EMBL" id="BAAAOR010000021">
    <property type="protein sequence ID" value="GAA1519824.1"/>
    <property type="molecule type" value="Genomic_DNA"/>
</dbReference>
<comment type="caution">
    <text evidence="2">The sequence shown here is derived from an EMBL/GenBank/DDBJ whole genome shotgun (WGS) entry which is preliminary data.</text>
</comment>
<evidence type="ECO:0008006" key="4">
    <source>
        <dbReference type="Google" id="ProtNLM"/>
    </source>
</evidence>
<accession>A0ABN2AJ87</accession>